<dbReference type="PROSITE" id="PS50181">
    <property type="entry name" value="FBOX"/>
    <property type="match status" value="1"/>
</dbReference>
<feature type="region of interest" description="Disordered" evidence="1">
    <location>
        <begin position="185"/>
        <end position="227"/>
    </location>
</feature>
<dbReference type="EnsemblPlants" id="TraesCS6A02G408100.1">
    <property type="protein sequence ID" value="TraesCS6A02G408100.1"/>
    <property type="gene ID" value="TraesCS6A02G408100"/>
</dbReference>
<keyword evidence="4" id="KW-1185">Reference proteome</keyword>
<dbReference type="Pfam" id="PF23622">
    <property type="entry name" value="LRR_At1g61320_AtMIF1"/>
    <property type="match status" value="1"/>
</dbReference>
<dbReference type="Proteomes" id="UP000019116">
    <property type="component" value="Chromosome 6A"/>
</dbReference>
<dbReference type="InterPro" id="IPR036047">
    <property type="entry name" value="F-box-like_dom_sf"/>
</dbReference>
<dbReference type="InterPro" id="IPR055357">
    <property type="entry name" value="LRR_At1g61320_AtMIF1"/>
</dbReference>
<protein>
    <recommendedName>
        <fullName evidence="2">F-box domain-containing protein</fullName>
    </recommendedName>
</protein>
<dbReference type="PANTHER" id="PTHR32153">
    <property type="entry name" value="OJ000223_09.16 PROTEIN"/>
    <property type="match status" value="1"/>
</dbReference>
<reference evidence="3" key="1">
    <citation type="submission" date="2018-08" db="EMBL/GenBank/DDBJ databases">
        <authorList>
            <person name="Rossello M."/>
        </authorList>
    </citation>
    <scope>NUCLEOTIDE SEQUENCE [LARGE SCALE GENOMIC DNA]</scope>
    <source>
        <strain evidence="3">cv. Chinese Spring</strain>
    </source>
</reference>
<dbReference type="SUPFAM" id="SSF52047">
    <property type="entry name" value="RNI-like"/>
    <property type="match status" value="1"/>
</dbReference>
<evidence type="ECO:0000256" key="1">
    <source>
        <dbReference type="SAM" id="MobiDB-lite"/>
    </source>
</evidence>
<sequence length="708" mass="79323">MDAIAHWAFSPSVLSFLHHRPRYTTVTTSPPTPGVPLPPRFHQERGKGIGSQLCAAACRPPISPIAPSSSPSPSDASNEDPPVLEQRRPNKQLPKGSCTPQSKQRQLHSELRPAIEAIEAAPFLSGDPESKQSITIRNRPHFEFSLRVSIGGGNPAAIYTIWPDGTAAPPVFEGDQLTATREPSACRISEGTSKLPWHPAMSSSLRRRPAARPTAKPSAKGRLNSSNRWSSLANLGEEEGHHQDDRLSSLPNDLLLNIIERLDTTDAARTGILSRRWKPIPAMLSKICLTVGSSDCDYDRSKLTCDHVVRANANMLQATRNLLESRTSLYPIHLLRLQFFLGDESDSIGRAVANTISTKKVGSVELTLLTKKGGSQCSPADFLTHGKQLKSFVDACPNTFGGLSRLSLENLRLGESDFPKIFSISKRLEFLRLCNCDMGLLSLLEVEHPQLRELEILKSDFERVDLNWLPKLTTLSFACWISKHDPLSFGYVPLLQTLNISNTALSYHKMLKLSELLGKAAIRDLHLNFESEKIWVKPEGPRELSQVFDKLRLVSLADISEECDLTWTMFVLQGAPSLQELSIKVWDHLCDMVEDEELRKRLKYTEVKKDACAQWEAPASGFKHHNLTVLRIFGFQSEDKFVDYIAGVIEASVSLEDIYLYEKPACETCKRNTKDRYPRTNKERIALRNIFNWEMSSFARIHFPSSRN</sequence>
<dbReference type="Gramene" id="TraesROB_scaffold_092304_01G000300.1">
    <property type="protein sequence ID" value="TraesROB_scaffold_092304_01G000300.1"/>
    <property type="gene ID" value="TraesROB_scaffold_092304_01G000300"/>
</dbReference>
<name>A0A3B6NXV2_WHEAT</name>
<accession>A0A3B6NXV2</accession>
<evidence type="ECO:0000313" key="3">
    <source>
        <dbReference type="EnsemblPlants" id="TraesCS6A02G408100.1"/>
    </source>
</evidence>
<reference evidence="3" key="2">
    <citation type="submission" date="2018-10" db="UniProtKB">
        <authorList>
            <consortium name="EnsemblPlants"/>
        </authorList>
    </citation>
    <scope>IDENTIFICATION</scope>
</reference>
<feature type="compositionally biased region" description="Low complexity" evidence="1">
    <location>
        <begin position="65"/>
        <end position="81"/>
    </location>
</feature>
<feature type="region of interest" description="Disordered" evidence="1">
    <location>
        <begin position="60"/>
        <end position="109"/>
    </location>
</feature>
<dbReference type="STRING" id="4565.A0A3B6NXV2"/>
<dbReference type="Gramene" id="TraesCS6A02G408100.1">
    <property type="protein sequence ID" value="TraesCS6A02G408100.1"/>
    <property type="gene ID" value="TraesCS6A02G408100"/>
</dbReference>
<proteinExistence type="predicted"/>
<dbReference type="Gramene" id="TraesJUL6A03G03438650.1">
    <property type="protein sequence ID" value="TraesJUL6A03G03438650.1"/>
    <property type="gene ID" value="TraesJUL6A03G03438650"/>
</dbReference>
<dbReference type="PaxDb" id="4565-Traes_6AL_1F3D8B768.1"/>
<feature type="domain" description="F-box" evidence="2">
    <location>
        <begin position="244"/>
        <end position="280"/>
    </location>
</feature>
<dbReference type="SUPFAM" id="SSF81383">
    <property type="entry name" value="F-box domain"/>
    <property type="match status" value="1"/>
</dbReference>
<dbReference type="InterPro" id="IPR001810">
    <property type="entry name" value="F-box_dom"/>
</dbReference>
<dbReference type="Gramene" id="TraesCS6A03G1021200.1">
    <property type="protein sequence ID" value="TraesCS6A03G1021200.1.CDS"/>
    <property type="gene ID" value="TraesCS6A03G1021200"/>
</dbReference>
<evidence type="ECO:0000313" key="4">
    <source>
        <dbReference type="Proteomes" id="UP000019116"/>
    </source>
</evidence>
<dbReference type="InterPro" id="IPR032675">
    <property type="entry name" value="LRR_dom_sf"/>
</dbReference>
<evidence type="ECO:0000259" key="2">
    <source>
        <dbReference type="PROSITE" id="PS50181"/>
    </source>
</evidence>
<dbReference type="InterPro" id="IPR044997">
    <property type="entry name" value="F-box_plant"/>
</dbReference>
<dbReference type="AlphaFoldDB" id="A0A3B6NXV2"/>
<organism evidence="3">
    <name type="scientific">Triticum aestivum</name>
    <name type="common">Wheat</name>
    <dbReference type="NCBI Taxonomy" id="4565"/>
    <lineage>
        <taxon>Eukaryota</taxon>
        <taxon>Viridiplantae</taxon>
        <taxon>Streptophyta</taxon>
        <taxon>Embryophyta</taxon>
        <taxon>Tracheophyta</taxon>
        <taxon>Spermatophyta</taxon>
        <taxon>Magnoliopsida</taxon>
        <taxon>Liliopsida</taxon>
        <taxon>Poales</taxon>
        <taxon>Poaceae</taxon>
        <taxon>BOP clade</taxon>
        <taxon>Pooideae</taxon>
        <taxon>Triticodae</taxon>
        <taxon>Triticeae</taxon>
        <taxon>Triticinae</taxon>
        <taxon>Triticum</taxon>
    </lineage>
</organism>
<dbReference type="Gene3D" id="3.80.10.10">
    <property type="entry name" value="Ribonuclease Inhibitor"/>
    <property type="match status" value="1"/>
</dbReference>
<dbReference type="Gramene" id="TraesCAD_scaffold_096213_01G000200.1">
    <property type="protein sequence ID" value="TraesCAD_scaffold_096213_01G000200.1"/>
    <property type="gene ID" value="TraesCAD_scaffold_096213_01G000200"/>
</dbReference>
<dbReference type="Gramene" id="TraesCLE_scaffold_055601_01G000200.1">
    <property type="protein sequence ID" value="TraesCLE_scaffold_055601_01G000200.1"/>
    <property type="gene ID" value="TraesCLE_scaffold_055601_01G000200"/>
</dbReference>
<dbReference type="Gramene" id="TraesRN6A0101010100.1">
    <property type="protein sequence ID" value="TraesRN6A0101010100.1"/>
    <property type="gene ID" value="TraesRN6A0101010100"/>
</dbReference>
<dbReference type="Pfam" id="PF00646">
    <property type="entry name" value="F-box"/>
    <property type="match status" value="1"/>
</dbReference>